<dbReference type="InterPro" id="IPR000917">
    <property type="entry name" value="Sulfatase_N"/>
</dbReference>
<gene>
    <name evidence="3" type="ORF">HUG10_08620</name>
</gene>
<dbReference type="Pfam" id="PF00884">
    <property type="entry name" value="Sulfatase"/>
    <property type="match status" value="1"/>
</dbReference>
<dbReference type="InterPro" id="IPR017850">
    <property type="entry name" value="Alkaline_phosphatase_core_sf"/>
</dbReference>
<protein>
    <submittedName>
        <fullName evidence="3">Sulfatase</fullName>
    </submittedName>
</protein>
<dbReference type="PANTHER" id="PTHR42693">
    <property type="entry name" value="ARYLSULFATASE FAMILY MEMBER"/>
    <property type="match status" value="1"/>
</dbReference>
<accession>A0A7D5GFB7</accession>
<dbReference type="GO" id="GO:0004065">
    <property type="term" value="F:arylsulfatase activity"/>
    <property type="evidence" value="ECO:0007669"/>
    <property type="project" value="TreeGrafter"/>
</dbReference>
<dbReference type="CDD" id="cd16148">
    <property type="entry name" value="sulfatase_like"/>
    <property type="match status" value="1"/>
</dbReference>
<keyword evidence="4" id="KW-1185">Reference proteome</keyword>
<sequence length="487" mass="54194">MTGRPNVVLVVMDTMRARDASEDVAPTLTALGREGTLFANAFSSAPWTVPSHGSLFTGTYSSKHGTHGENPALGTSLRTLPECFSDAGYETVGFSNNTWITDEFDFDRGFDRLHRGWQYVQSDVDLGPVVRSKSLSGTVEAARERLFEGSPLVNVANLLYSEVFQPAGADGGARTNDHVRRWLGGRDDDRPFFLFLNFLEPHVPYDPPREHAEPYLPDGVSYEEATEIRQEPRAFDVGEYDLSDEEFAALRGLYRGEMSYVDEHLAELRTALADAGEWDDTVIAVCGDHGENVGDHGLFGHQYNVYDTALHVPLVVSGGSFDGDCRREELVQLLDLPATLLDAAGIDAPAFRDQQQGRSLHSGATSEPREAVFAEYLAPQPPMEALESRFGEAAANVSDYYRTLRTVRTRRWKYVRGGDGERELYRVDRDPYETVDRSAEEPRVVRRLDDRLDEWLASFEHADPDAGAGDDDIADATLDRLAELGYR</sequence>
<dbReference type="PANTHER" id="PTHR42693:SF33">
    <property type="entry name" value="ARYLSULFATASE"/>
    <property type="match status" value="1"/>
</dbReference>
<dbReference type="EMBL" id="CP058529">
    <property type="protein sequence ID" value="QLG27610.1"/>
    <property type="molecule type" value="Genomic_DNA"/>
</dbReference>
<dbReference type="RefSeq" id="WP_179169185.1">
    <property type="nucleotide sequence ID" value="NZ_CP058529.1"/>
</dbReference>
<dbReference type="InterPro" id="IPR050738">
    <property type="entry name" value="Sulfatase"/>
</dbReference>
<organism evidence="3 4">
    <name type="scientific">Halorarum halophilum</name>
    <dbReference type="NCBI Taxonomy" id="2743090"/>
    <lineage>
        <taxon>Archaea</taxon>
        <taxon>Methanobacteriati</taxon>
        <taxon>Methanobacteriota</taxon>
        <taxon>Stenosarchaea group</taxon>
        <taxon>Halobacteria</taxon>
        <taxon>Halobacteriales</taxon>
        <taxon>Haloferacaceae</taxon>
        <taxon>Halorarum</taxon>
    </lineage>
</organism>
<dbReference type="Proteomes" id="UP000509750">
    <property type="component" value="Chromosome"/>
</dbReference>
<name>A0A7D5GFB7_9EURY</name>
<evidence type="ECO:0000313" key="3">
    <source>
        <dbReference type="EMBL" id="QLG27610.1"/>
    </source>
</evidence>
<evidence type="ECO:0000259" key="2">
    <source>
        <dbReference type="Pfam" id="PF00884"/>
    </source>
</evidence>
<comment type="similarity">
    <text evidence="1">Belongs to the sulfatase family.</text>
</comment>
<evidence type="ECO:0000313" key="4">
    <source>
        <dbReference type="Proteomes" id="UP000509750"/>
    </source>
</evidence>
<feature type="domain" description="Sulfatase N-terminal" evidence="2">
    <location>
        <begin position="5"/>
        <end position="346"/>
    </location>
</feature>
<dbReference type="KEGG" id="halg:HUG10_08620"/>
<dbReference type="GeneID" id="56028891"/>
<proteinExistence type="inferred from homology"/>
<dbReference type="Gene3D" id="3.40.720.10">
    <property type="entry name" value="Alkaline Phosphatase, subunit A"/>
    <property type="match status" value="1"/>
</dbReference>
<evidence type="ECO:0000256" key="1">
    <source>
        <dbReference type="ARBA" id="ARBA00008779"/>
    </source>
</evidence>
<dbReference type="OrthoDB" id="3164at2157"/>
<dbReference type="AlphaFoldDB" id="A0A7D5GFB7"/>
<reference evidence="3 4" key="1">
    <citation type="submission" date="2020-07" db="EMBL/GenBank/DDBJ databases">
        <title>Gai3-2, isolated from salt lake.</title>
        <authorList>
            <person name="Cui H."/>
            <person name="Shi X."/>
        </authorList>
    </citation>
    <scope>NUCLEOTIDE SEQUENCE [LARGE SCALE GENOMIC DNA]</scope>
    <source>
        <strain evidence="3 4">Gai3-2</strain>
    </source>
</reference>
<dbReference type="SUPFAM" id="SSF53649">
    <property type="entry name" value="Alkaline phosphatase-like"/>
    <property type="match status" value="1"/>
</dbReference>